<reference evidence="1 2" key="1">
    <citation type="submission" date="2009-09" db="EMBL/GenBank/DDBJ databases">
        <authorList>
            <person name="Weinstock G."/>
            <person name="Sodergren E."/>
            <person name="Clifton S."/>
            <person name="Fulton L."/>
            <person name="Fulton B."/>
            <person name="Courtney L."/>
            <person name="Fronick C."/>
            <person name="Harrison M."/>
            <person name="Strong C."/>
            <person name="Farmer C."/>
            <person name="Delahaunty K."/>
            <person name="Markovic C."/>
            <person name="Hall O."/>
            <person name="Minx P."/>
            <person name="Tomlinson C."/>
            <person name="Mitreva M."/>
            <person name="Nelson J."/>
            <person name="Hou S."/>
            <person name="Wollam A."/>
            <person name="Pepin K.H."/>
            <person name="Johnson M."/>
            <person name="Bhonagiri V."/>
            <person name="Nash W.E."/>
            <person name="Warren W."/>
            <person name="Chinwalla A."/>
            <person name="Mardis E.R."/>
            <person name="Wilson R.K."/>
        </authorList>
    </citation>
    <scope>NUCLEOTIDE SEQUENCE [LARGE SCALE GENOMIC DNA]</scope>
    <source>
        <strain evidence="2">ATCC 35185 / DSM 20758 / VPI D19B-28</strain>
    </source>
</reference>
<gene>
    <name evidence="1" type="ORF">SELSPUOL_00005</name>
</gene>
<name>C9LRF3_SELS3</name>
<protein>
    <submittedName>
        <fullName evidence="1">Uncharacterized protein</fullName>
    </submittedName>
</protein>
<dbReference type="Proteomes" id="UP000003505">
    <property type="component" value="Unassembled WGS sequence"/>
</dbReference>
<proteinExistence type="predicted"/>
<organism evidence="1 2">
    <name type="scientific">Selenomonas sputigena (strain ATCC 35185 / DSM 20758 / CCUG 44933 / VPI D19B-28)</name>
    <dbReference type="NCBI Taxonomy" id="546271"/>
    <lineage>
        <taxon>Bacteria</taxon>
        <taxon>Bacillati</taxon>
        <taxon>Bacillota</taxon>
        <taxon>Negativicutes</taxon>
        <taxon>Selenomonadales</taxon>
        <taxon>Selenomonadaceae</taxon>
        <taxon>Selenomonas</taxon>
    </lineage>
</organism>
<accession>C9LRF3</accession>
<evidence type="ECO:0000313" key="1">
    <source>
        <dbReference type="EMBL" id="EEX78563.1"/>
    </source>
</evidence>
<evidence type="ECO:0000313" key="2">
    <source>
        <dbReference type="Proteomes" id="UP000003505"/>
    </source>
</evidence>
<sequence length="41" mass="4878">MLFQFLGHLLSSLSLFLYCKCLQYLNTAHFPTNMNFFTRLC</sequence>
<comment type="caution">
    <text evidence="1">The sequence shown here is derived from an EMBL/GenBank/DDBJ whole genome shotgun (WGS) entry which is preliminary data.</text>
</comment>
<dbReference type="EMBL" id="ACKP02000001">
    <property type="protein sequence ID" value="EEX78563.1"/>
    <property type="molecule type" value="Genomic_DNA"/>
</dbReference>
<dbReference type="AlphaFoldDB" id="C9LRF3"/>